<gene>
    <name evidence="19" type="ORF">SAMN02745221_01672</name>
</gene>
<dbReference type="AlphaFoldDB" id="A0A1M5Q5P9"/>
<dbReference type="InterPro" id="IPR036900">
    <property type="entry name" value="A-D-PHexomutase_C_sf"/>
</dbReference>
<comment type="cofactor">
    <cofactor evidence="2">
        <name>Mg(2+)</name>
        <dbReference type="ChEBI" id="CHEBI:18420"/>
    </cofactor>
</comment>
<evidence type="ECO:0000259" key="17">
    <source>
        <dbReference type="Pfam" id="PF02879"/>
    </source>
</evidence>
<keyword evidence="20" id="KW-1185">Reference proteome</keyword>
<evidence type="ECO:0000259" key="18">
    <source>
        <dbReference type="Pfam" id="PF02880"/>
    </source>
</evidence>
<evidence type="ECO:0000256" key="6">
    <source>
        <dbReference type="ARBA" id="ARBA00012728"/>
    </source>
</evidence>
<reference evidence="20" key="1">
    <citation type="submission" date="2016-11" db="EMBL/GenBank/DDBJ databases">
        <authorList>
            <person name="Varghese N."/>
            <person name="Submissions S."/>
        </authorList>
    </citation>
    <scope>NUCLEOTIDE SEQUENCE [LARGE SCALE GENOMIC DNA]</scope>
    <source>
        <strain evidence="20">DSM 11003</strain>
    </source>
</reference>
<dbReference type="InterPro" id="IPR005845">
    <property type="entry name" value="A-D-PHexomutase_a/b/a-II"/>
</dbReference>
<evidence type="ECO:0000256" key="2">
    <source>
        <dbReference type="ARBA" id="ARBA00001946"/>
    </source>
</evidence>
<dbReference type="Pfam" id="PF00408">
    <property type="entry name" value="PGM_PMM_IV"/>
    <property type="match status" value="1"/>
</dbReference>
<protein>
    <recommendedName>
        <fullName evidence="11">Phosphoglucomutase</fullName>
        <ecNumber evidence="6">5.4.2.2</ecNumber>
    </recommendedName>
    <alternativeName>
        <fullName evidence="13">Alpha-phosphoglucomutase</fullName>
    </alternativeName>
    <alternativeName>
        <fullName evidence="12">Glucose phosphomutase</fullName>
    </alternativeName>
</protein>
<name>A0A1M5Q5P9_9FIRM</name>
<dbReference type="Pfam" id="PF02880">
    <property type="entry name" value="PGM_PMM_III"/>
    <property type="match status" value="1"/>
</dbReference>
<proteinExistence type="inferred from homology"/>
<keyword evidence="7" id="KW-0597">Phosphoprotein</keyword>
<evidence type="ECO:0000313" key="20">
    <source>
        <dbReference type="Proteomes" id="UP000242329"/>
    </source>
</evidence>
<dbReference type="SUPFAM" id="SSF53738">
    <property type="entry name" value="Phosphoglucomutase, first 3 domains"/>
    <property type="match status" value="2"/>
</dbReference>
<dbReference type="RefSeq" id="WP_073092754.1">
    <property type="nucleotide sequence ID" value="NZ_FQWY01000030.1"/>
</dbReference>
<dbReference type="InterPro" id="IPR005844">
    <property type="entry name" value="A-D-PHexomutase_a/b/a-I"/>
</dbReference>
<comment type="pathway">
    <text evidence="3">Glycolipid metabolism; diglucosyl-diacylglycerol biosynthesis.</text>
</comment>
<dbReference type="PANTHER" id="PTHR45745">
    <property type="entry name" value="PHOSPHOMANNOMUTASE 45A"/>
    <property type="match status" value="1"/>
</dbReference>
<dbReference type="GO" id="GO:0006166">
    <property type="term" value="P:purine ribonucleoside salvage"/>
    <property type="evidence" value="ECO:0007669"/>
    <property type="project" value="TreeGrafter"/>
</dbReference>
<dbReference type="Gene3D" id="3.30.310.50">
    <property type="entry name" value="Alpha-D-phosphohexomutase, C-terminal domain"/>
    <property type="match status" value="1"/>
</dbReference>
<feature type="domain" description="Alpha-D-phosphohexomutase C-terminal" evidence="15">
    <location>
        <begin position="391"/>
        <end position="467"/>
    </location>
</feature>
<evidence type="ECO:0000256" key="1">
    <source>
        <dbReference type="ARBA" id="ARBA00000443"/>
    </source>
</evidence>
<dbReference type="PRINTS" id="PR00509">
    <property type="entry name" value="PGMPMM"/>
</dbReference>
<dbReference type="SUPFAM" id="SSF55957">
    <property type="entry name" value="Phosphoglucomutase, C-terminal domain"/>
    <property type="match status" value="1"/>
</dbReference>
<feature type="domain" description="Alpha-D-phosphohexomutase alpha/beta/alpha" evidence="17">
    <location>
        <begin position="163"/>
        <end position="263"/>
    </location>
</feature>
<dbReference type="EMBL" id="FQWY01000030">
    <property type="protein sequence ID" value="SHH09577.1"/>
    <property type="molecule type" value="Genomic_DNA"/>
</dbReference>
<sequence>MVIKFGTDGWRAVMAEDFTFANCRVVAQGIAAYVNSRNMAKKGIVIGYDNRFMSERFALECGKVLAGNGIKVYMGKRAMPTPVTAFAIRALDAAGAVMITASHNPPEYNGIKFIPEYAGPAMPDVTDVIEQQVKKVLETGKVYELSVVEAERLELWQEIDMEDAYAEHVLSLIHKESFSRPLKVVVDPMYGAGIGYLDRILEGLGCEVRTVNNYRDPLFGGSMPEPIDRMLGSLKRAVAAYEADVGLALDGDADRFGVVDNEGQFVTANQLMYLLLLHLLKTRSYKGPIARTVATTHMLDRIAKRFGLAVIETPVGFKYIGECLREKGCLLGGEESGGLSIFGHVPEKDGILACLLAAEMLAASGKTVSQLKAEVEKEYGMLVSRRIDIKVKEHEKAQIITRLAEYTPKTVADIKVESINTVDGKKVVLEDGSWFLVRASGTEPLFRIYLETAEEEKMAKIEEEVLKALEIEFF</sequence>
<dbReference type="InterPro" id="IPR005841">
    <property type="entry name" value="Alpha-D-phosphohexomutase_SF"/>
</dbReference>
<evidence type="ECO:0000256" key="13">
    <source>
        <dbReference type="ARBA" id="ARBA00041467"/>
    </source>
</evidence>
<dbReference type="STRING" id="1123382.SAMN02745221_01672"/>
<keyword evidence="9 14" id="KW-0460">Magnesium</keyword>
<dbReference type="GO" id="GO:0008973">
    <property type="term" value="F:phosphopentomutase activity"/>
    <property type="evidence" value="ECO:0007669"/>
    <property type="project" value="TreeGrafter"/>
</dbReference>
<evidence type="ECO:0000256" key="10">
    <source>
        <dbReference type="ARBA" id="ARBA00023235"/>
    </source>
</evidence>
<feature type="domain" description="Alpha-D-phosphohexomutase alpha/beta/alpha" evidence="18">
    <location>
        <begin position="268"/>
        <end position="378"/>
    </location>
</feature>
<evidence type="ECO:0000256" key="12">
    <source>
        <dbReference type="ARBA" id="ARBA00041398"/>
    </source>
</evidence>
<evidence type="ECO:0000256" key="9">
    <source>
        <dbReference type="ARBA" id="ARBA00022842"/>
    </source>
</evidence>
<dbReference type="EC" id="5.4.2.2" evidence="6"/>
<dbReference type="InterPro" id="IPR016066">
    <property type="entry name" value="A-D-PHexomutase_CS"/>
</dbReference>
<feature type="domain" description="Alpha-D-phosphohexomutase alpha/beta/alpha" evidence="16">
    <location>
        <begin position="3"/>
        <end position="136"/>
    </location>
</feature>
<evidence type="ECO:0000256" key="4">
    <source>
        <dbReference type="ARBA" id="ARBA00005189"/>
    </source>
</evidence>
<evidence type="ECO:0000256" key="14">
    <source>
        <dbReference type="RuleBase" id="RU004326"/>
    </source>
</evidence>
<dbReference type="OrthoDB" id="9806956at2"/>
<dbReference type="InterPro" id="IPR005843">
    <property type="entry name" value="A-D-PHexomutase_C"/>
</dbReference>
<dbReference type="PROSITE" id="PS00710">
    <property type="entry name" value="PGM_PMM"/>
    <property type="match status" value="1"/>
</dbReference>
<organism evidence="19 20">
    <name type="scientific">Thermosyntropha lipolytica DSM 11003</name>
    <dbReference type="NCBI Taxonomy" id="1123382"/>
    <lineage>
        <taxon>Bacteria</taxon>
        <taxon>Bacillati</taxon>
        <taxon>Bacillota</taxon>
        <taxon>Clostridia</taxon>
        <taxon>Eubacteriales</taxon>
        <taxon>Syntrophomonadaceae</taxon>
        <taxon>Thermosyntropha</taxon>
    </lineage>
</organism>
<evidence type="ECO:0000256" key="5">
    <source>
        <dbReference type="ARBA" id="ARBA00010231"/>
    </source>
</evidence>
<evidence type="ECO:0000256" key="11">
    <source>
        <dbReference type="ARBA" id="ARBA00039995"/>
    </source>
</evidence>
<keyword evidence="8 14" id="KW-0479">Metal-binding</keyword>
<evidence type="ECO:0000256" key="7">
    <source>
        <dbReference type="ARBA" id="ARBA00022553"/>
    </source>
</evidence>
<comment type="catalytic activity">
    <reaction evidence="1">
        <text>alpha-D-glucose 1-phosphate = alpha-D-glucose 6-phosphate</text>
        <dbReference type="Rhea" id="RHEA:23536"/>
        <dbReference type="ChEBI" id="CHEBI:58225"/>
        <dbReference type="ChEBI" id="CHEBI:58601"/>
        <dbReference type="EC" id="5.4.2.2"/>
    </reaction>
</comment>
<dbReference type="InterPro" id="IPR016055">
    <property type="entry name" value="A-D-PHexomutase_a/b/a-I/II/III"/>
</dbReference>
<dbReference type="Pfam" id="PF02878">
    <property type="entry name" value="PGM_PMM_I"/>
    <property type="match status" value="1"/>
</dbReference>
<dbReference type="GO" id="GO:0000287">
    <property type="term" value="F:magnesium ion binding"/>
    <property type="evidence" value="ECO:0007669"/>
    <property type="project" value="InterPro"/>
</dbReference>
<evidence type="ECO:0000256" key="3">
    <source>
        <dbReference type="ARBA" id="ARBA00005164"/>
    </source>
</evidence>
<dbReference type="PANTHER" id="PTHR45745:SF1">
    <property type="entry name" value="PHOSPHOGLUCOMUTASE 2B-RELATED"/>
    <property type="match status" value="1"/>
</dbReference>
<dbReference type="GO" id="GO:0005975">
    <property type="term" value="P:carbohydrate metabolic process"/>
    <property type="evidence" value="ECO:0007669"/>
    <property type="project" value="InterPro"/>
</dbReference>
<evidence type="ECO:0000259" key="16">
    <source>
        <dbReference type="Pfam" id="PF02878"/>
    </source>
</evidence>
<comment type="similarity">
    <text evidence="5 14">Belongs to the phosphohexose mutase family.</text>
</comment>
<dbReference type="Pfam" id="PF02879">
    <property type="entry name" value="PGM_PMM_II"/>
    <property type="match status" value="1"/>
</dbReference>
<evidence type="ECO:0000313" key="19">
    <source>
        <dbReference type="EMBL" id="SHH09577.1"/>
    </source>
</evidence>
<keyword evidence="10" id="KW-0413">Isomerase</keyword>
<dbReference type="CDD" id="cd05800">
    <property type="entry name" value="PGM_like2"/>
    <property type="match status" value="1"/>
</dbReference>
<comment type="pathway">
    <text evidence="4">Lipid metabolism.</text>
</comment>
<accession>A0A1M5Q5P9</accession>
<dbReference type="Gene3D" id="3.40.120.10">
    <property type="entry name" value="Alpha-D-Glucose-1,6-Bisphosphate, subunit A, domain 3"/>
    <property type="match status" value="3"/>
</dbReference>
<evidence type="ECO:0000259" key="15">
    <source>
        <dbReference type="Pfam" id="PF00408"/>
    </source>
</evidence>
<dbReference type="GO" id="GO:0004614">
    <property type="term" value="F:phosphoglucomutase activity"/>
    <property type="evidence" value="ECO:0007669"/>
    <property type="project" value="UniProtKB-EC"/>
</dbReference>
<evidence type="ECO:0000256" key="8">
    <source>
        <dbReference type="ARBA" id="ARBA00022723"/>
    </source>
</evidence>
<dbReference type="InterPro" id="IPR005846">
    <property type="entry name" value="A-D-PHexomutase_a/b/a-III"/>
</dbReference>
<dbReference type="Proteomes" id="UP000242329">
    <property type="component" value="Unassembled WGS sequence"/>
</dbReference>